<dbReference type="GO" id="GO:0016787">
    <property type="term" value="F:hydrolase activity"/>
    <property type="evidence" value="ECO:0007669"/>
    <property type="project" value="UniProtKB-KW"/>
</dbReference>
<keyword evidence="2" id="KW-0378">Hydrolase</keyword>
<reference evidence="2 3" key="1">
    <citation type="journal article" date="2021" name="BMC Genomics">
        <title>Genome-resolved metagenome and metatranscriptome analyses of thermophilic composting reveal key bacterial players and their metabolic interactions.</title>
        <authorList>
            <person name="Braga L.P.P."/>
            <person name="Pereira R.V."/>
            <person name="Martins L.F."/>
            <person name="Moura L.M.S."/>
            <person name="Sanchez F.B."/>
            <person name="Patane J.S.L."/>
            <person name="da Silva A.M."/>
            <person name="Setubal J.C."/>
        </authorList>
    </citation>
    <scope>NUCLEOTIDE SEQUENCE [LARGE SCALE GENOMIC DNA]</scope>
    <source>
        <strain evidence="2">ZC4RG45</strain>
    </source>
</reference>
<dbReference type="SUPFAM" id="SSF56601">
    <property type="entry name" value="beta-lactamase/transpeptidase-like"/>
    <property type="match status" value="1"/>
</dbReference>
<dbReference type="Proteomes" id="UP000249324">
    <property type="component" value="Unassembled WGS sequence"/>
</dbReference>
<protein>
    <submittedName>
        <fullName evidence="2">Serine hydrolase domain-containing protein</fullName>
        <ecNumber evidence="2">3.1.1.103</ecNumber>
    </submittedName>
</protein>
<evidence type="ECO:0000259" key="1">
    <source>
        <dbReference type="Pfam" id="PF00144"/>
    </source>
</evidence>
<dbReference type="AlphaFoldDB" id="A0ABD6FG84"/>
<dbReference type="PANTHER" id="PTHR46825:SF7">
    <property type="entry name" value="D-ALANYL-D-ALANINE CARBOXYPEPTIDASE"/>
    <property type="match status" value="1"/>
</dbReference>
<dbReference type="InterPro" id="IPR012338">
    <property type="entry name" value="Beta-lactam/transpept-like"/>
</dbReference>
<dbReference type="InterPro" id="IPR050491">
    <property type="entry name" value="AmpC-like"/>
</dbReference>
<proteinExistence type="predicted"/>
<sequence>MLPTTEYALLSRLATEQVRGRAPSLVAGVVRDGELVWSAARGFVDGSPPDNDTQYRIGSITKTLIAVLVMRLRDEGKLALDDPIGAHLGQSPFGHLTVAQLLSHTGGLTSEAPGSWWERSPGGDWAELAAGLTPEQLKLRAGKQFHYSNVGYGVLGELVGRLRGSSWLEALKAEVLDPLGMTRTTPHPDDHAAQGWAVHPFADVVLPEPAPDTGAMAPAGQLWSTVHDLSRLTSLISGHTSGVLSADTVAEMRAVATVEDGAQWLSGYGLGLQLARRDGRAYAGHTGS</sequence>
<comment type="caution">
    <text evidence="2">The sequence shown here is derived from an EMBL/GenBank/DDBJ whole genome shotgun (WGS) entry which is preliminary data.</text>
</comment>
<gene>
    <name evidence="2" type="ORF">DIU77_009585</name>
</gene>
<name>A0ABD6FG84_9PSEU</name>
<feature type="domain" description="Beta-lactamase-related" evidence="1">
    <location>
        <begin position="12"/>
        <end position="287"/>
    </location>
</feature>
<organism evidence="2 3">
    <name type="scientific">Thermocrispum agreste</name>
    <dbReference type="NCBI Taxonomy" id="37925"/>
    <lineage>
        <taxon>Bacteria</taxon>
        <taxon>Bacillati</taxon>
        <taxon>Actinomycetota</taxon>
        <taxon>Actinomycetes</taxon>
        <taxon>Pseudonocardiales</taxon>
        <taxon>Pseudonocardiaceae</taxon>
        <taxon>Thermocrispum</taxon>
    </lineage>
</organism>
<dbReference type="InterPro" id="IPR001466">
    <property type="entry name" value="Beta-lactam-related"/>
</dbReference>
<dbReference type="EC" id="3.1.1.103" evidence="2"/>
<dbReference type="Pfam" id="PF00144">
    <property type="entry name" value="Beta-lactamase"/>
    <property type="match status" value="1"/>
</dbReference>
<evidence type="ECO:0000313" key="2">
    <source>
        <dbReference type="EMBL" id="MFO7192478.1"/>
    </source>
</evidence>
<feature type="non-terminal residue" evidence="2">
    <location>
        <position position="288"/>
    </location>
</feature>
<dbReference type="EMBL" id="QGUI02000102">
    <property type="protein sequence ID" value="MFO7192478.1"/>
    <property type="molecule type" value="Genomic_DNA"/>
</dbReference>
<accession>A0ABD6FG84</accession>
<dbReference type="PANTHER" id="PTHR46825">
    <property type="entry name" value="D-ALANYL-D-ALANINE-CARBOXYPEPTIDASE/ENDOPEPTIDASE AMPH"/>
    <property type="match status" value="1"/>
</dbReference>
<evidence type="ECO:0000313" key="3">
    <source>
        <dbReference type="Proteomes" id="UP000249324"/>
    </source>
</evidence>
<dbReference type="Gene3D" id="3.40.710.10">
    <property type="entry name" value="DD-peptidase/beta-lactamase superfamily"/>
    <property type="match status" value="1"/>
</dbReference>